<keyword evidence="2" id="KW-1185">Reference proteome</keyword>
<gene>
    <name evidence="1" type="ORF">DPMN_029332</name>
</gene>
<dbReference type="AlphaFoldDB" id="A0A9D4LW96"/>
<evidence type="ECO:0000313" key="2">
    <source>
        <dbReference type="Proteomes" id="UP000828390"/>
    </source>
</evidence>
<proteinExistence type="predicted"/>
<reference evidence="1" key="2">
    <citation type="submission" date="2020-11" db="EMBL/GenBank/DDBJ databases">
        <authorList>
            <person name="McCartney M.A."/>
            <person name="Auch B."/>
            <person name="Kono T."/>
            <person name="Mallez S."/>
            <person name="Becker A."/>
            <person name="Gohl D.M."/>
            <person name="Silverstein K.A.T."/>
            <person name="Koren S."/>
            <person name="Bechman K.B."/>
            <person name="Herman A."/>
            <person name="Abrahante J.E."/>
            <person name="Garbe J."/>
        </authorList>
    </citation>
    <scope>NUCLEOTIDE SEQUENCE</scope>
    <source>
        <strain evidence="1">Duluth1</strain>
        <tissue evidence="1">Whole animal</tissue>
    </source>
</reference>
<protein>
    <submittedName>
        <fullName evidence="1">Uncharacterized protein</fullName>
    </submittedName>
</protein>
<name>A0A9D4LW96_DREPO</name>
<accession>A0A9D4LW96</accession>
<organism evidence="1 2">
    <name type="scientific">Dreissena polymorpha</name>
    <name type="common">Zebra mussel</name>
    <name type="synonym">Mytilus polymorpha</name>
    <dbReference type="NCBI Taxonomy" id="45954"/>
    <lineage>
        <taxon>Eukaryota</taxon>
        <taxon>Metazoa</taxon>
        <taxon>Spiralia</taxon>
        <taxon>Lophotrochozoa</taxon>
        <taxon>Mollusca</taxon>
        <taxon>Bivalvia</taxon>
        <taxon>Autobranchia</taxon>
        <taxon>Heteroconchia</taxon>
        <taxon>Euheterodonta</taxon>
        <taxon>Imparidentia</taxon>
        <taxon>Neoheterodontei</taxon>
        <taxon>Myida</taxon>
        <taxon>Dreissenoidea</taxon>
        <taxon>Dreissenidae</taxon>
        <taxon>Dreissena</taxon>
    </lineage>
</organism>
<dbReference type="EMBL" id="JAIWYP010000002">
    <property type="protein sequence ID" value="KAH3866272.1"/>
    <property type="molecule type" value="Genomic_DNA"/>
</dbReference>
<evidence type="ECO:0000313" key="1">
    <source>
        <dbReference type="EMBL" id="KAH3866272.1"/>
    </source>
</evidence>
<dbReference type="Proteomes" id="UP000828390">
    <property type="component" value="Unassembled WGS sequence"/>
</dbReference>
<comment type="caution">
    <text evidence="1">The sequence shown here is derived from an EMBL/GenBank/DDBJ whole genome shotgun (WGS) entry which is preliminary data.</text>
</comment>
<reference evidence="1" key="1">
    <citation type="journal article" date="2019" name="bioRxiv">
        <title>The Genome of the Zebra Mussel, Dreissena polymorpha: A Resource for Invasive Species Research.</title>
        <authorList>
            <person name="McCartney M.A."/>
            <person name="Auch B."/>
            <person name="Kono T."/>
            <person name="Mallez S."/>
            <person name="Zhang Y."/>
            <person name="Obille A."/>
            <person name="Becker A."/>
            <person name="Abrahante J.E."/>
            <person name="Garbe J."/>
            <person name="Badalamenti J.P."/>
            <person name="Herman A."/>
            <person name="Mangelson H."/>
            <person name="Liachko I."/>
            <person name="Sullivan S."/>
            <person name="Sone E.D."/>
            <person name="Koren S."/>
            <person name="Silverstein K.A.T."/>
            <person name="Beckman K.B."/>
            <person name="Gohl D.M."/>
        </authorList>
    </citation>
    <scope>NUCLEOTIDE SEQUENCE</scope>
    <source>
        <strain evidence="1">Duluth1</strain>
        <tissue evidence="1">Whole animal</tissue>
    </source>
</reference>
<sequence>MSTKYLAFAIVCNQNKEGVLIVTSHNRNLRMRPSVADGENRLAKVQYRALISQ</sequence>